<dbReference type="GO" id="GO:0035556">
    <property type="term" value="P:intracellular signal transduction"/>
    <property type="evidence" value="ECO:0007669"/>
    <property type="project" value="InterPro"/>
</dbReference>
<evidence type="ECO:0000313" key="5">
    <source>
        <dbReference type="Proteomes" id="UP000634004"/>
    </source>
</evidence>
<organism evidence="4 5">
    <name type="scientific">Algimonas arctica</name>
    <dbReference type="NCBI Taxonomy" id="1479486"/>
    <lineage>
        <taxon>Bacteria</taxon>
        <taxon>Pseudomonadati</taxon>
        <taxon>Pseudomonadota</taxon>
        <taxon>Alphaproteobacteria</taxon>
        <taxon>Maricaulales</taxon>
        <taxon>Robiginitomaculaceae</taxon>
        <taxon>Algimonas</taxon>
    </lineage>
</organism>
<protein>
    <recommendedName>
        <fullName evidence="3">Guanylate cyclase domain-containing protein</fullName>
    </recommendedName>
</protein>
<dbReference type="EMBL" id="BMZH01000021">
    <property type="protein sequence ID" value="GHB04627.1"/>
    <property type="molecule type" value="Genomic_DNA"/>
</dbReference>
<dbReference type="InterPro" id="IPR001054">
    <property type="entry name" value="A/G_cyclase"/>
</dbReference>
<dbReference type="PANTHER" id="PTHR43081">
    <property type="entry name" value="ADENYLATE CYCLASE, TERMINAL-DIFFERENTIATION SPECIFIC-RELATED"/>
    <property type="match status" value="1"/>
</dbReference>
<dbReference type="Gene3D" id="3.30.450.40">
    <property type="match status" value="2"/>
</dbReference>
<dbReference type="InterPro" id="IPR000014">
    <property type="entry name" value="PAS"/>
</dbReference>
<dbReference type="SMART" id="SM00091">
    <property type="entry name" value="PAS"/>
    <property type="match status" value="1"/>
</dbReference>
<dbReference type="Proteomes" id="UP000634004">
    <property type="component" value="Unassembled WGS sequence"/>
</dbReference>
<dbReference type="GO" id="GO:0006171">
    <property type="term" value="P:cAMP biosynthetic process"/>
    <property type="evidence" value="ECO:0007669"/>
    <property type="project" value="TreeGrafter"/>
</dbReference>
<dbReference type="AlphaFoldDB" id="A0A8J3CUN8"/>
<dbReference type="InterPro" id="IPR029016">
    <property type="entry name" value="GAF-like_dom_sf"/>
</dbReference>
<dbReference type="InterPro" id="IPR013767">
    <property type="entry name" value="PAS_fold"/>
</dbReference>
<dbReference type="RefSeq" id="WP_233354191.1">
    <property type="nucleotide sequence ID" value="NZ_BMZH01000021.1"/>
</dbReference>
<gene>
    <name evidence="4" type="ORF">GCM10009069_29050</name>
</gene>
<dbReference type="PANTHER" id="PTHR43081:SF1">
    <property type="entry name" value="ADENYLATE CYCLASE, TERMINAL-DIFFERENTIATION SPECIFIC"/>
    <property type="match status" value="1"/>
</dbReference>
<dbReference type="InterPro" id="IPR019734">
    <property type="entry name" value="TPR_rpt"/>
</dbReference>
<sequence length="771" mass="85183">MASEMLGGLSETRSQPLTDSQRYAETLKSLRRAEMLLTVSRKIAAIDSLDEALITLVDLISKELGAERSTLFLNDPLSGELYSRVAQQTLSREIRMLNNTGLAGAVFESGIGEIIHDPYADPRFNSDVDEQTGFITQSIICAPVKTVNGEVIGVTQSLNKKRGAFTDEDMELLEAITSQAAVTLQSRQFVEQMEKNRIKENEFLSVVSDVTSELELGSLLTKVMGEASRMLSAERSTLFLNDEKTGELFSRVAMGNTLGEIRLPNHLGIAGAVFTSGKTVNIPYAYADLRFNPSFDKQSGFFTRSILCVPVTNKDGKMIGVTQVLNKRGGAFTDDDENRLRAFTAQVSIALENAKLFEDVQMMKNYNESMLESMSNGVITVDEAGKIVTCNRAGLRIMNVDFVDVVERPMLEFFTDENAWLPDRIKAVEERGEAAVLIDTELVFGDDPISANINVLPLLGEKAKKLGAMVMIEDISSEKRMKSTMSRYIDPGIADKLLSGNGADNILGGKSSEITVLFSDIRSFTTLTESLGAQGTVEMLNEYFTIMVECISREGGMLDKFIGDAIMAGFGIPISYDDNEDRAVRAAIAMIVELRDWNISRIAEGKLPLDHGIGLNTGMVVSGNIGSPKRMDYTMIGDGVNLAARLESACKQYSAHLLISEFTKAKLRGTYRLRDVDMVVVKGKTEPVRIFEVLDYHTSETFPNLMDNVGYFNEAIELYRDGNWNKSILNFNKALEANPEDELAQTYIGRCNLLKANPPKNWDGVWVMTIK</sequence>
<dbReference type="Gene3D" id="3.30.70.1230">
    <property type="entry name" value="Nucleotide cyclase"/>
    <property type="match status" value="1"/>
</dbReference>
<dbReference type="Gene3D" id="1.25.40.10">
    <property type="entry name" value="Tetratricopeptide repeat domain"/>
    <property type="match status" value="1"/>
</dbReference>
<dbReference type="Pfam" id="PF00989">
    <property type="entry name" value="PAS"/>
    <property type="match status" value="1"/>
</dbReference>
<dbReference type="InterPro" id="IPR011990">
    <property type="entry name" value="TPR-like_helical_dom_sf"/>
</dbReference>
<proteinExistence type="predicted"/>
<dbReference type="InterPro" id="IPR003018">
    <property type="entry name" value="GAF"/>
</dbReference>
<dbReference type="CDD" id="cd00130">
    <property type="entry name" value="PAS"/>
    <property type="match status" value="1"/>
</dbReference>
<comment type="caution">
    <text evidence="4">The sequence shown here is derived from an EMBL/GenBank/DDBJ whole genome shotgun (WGS) entry which is preliminary data.</text>
</comment>
<dbReference type="CDD" id="cd07302">
    <property type="entry name" value="CHD"/>
    <property type="match status" value="1"/>
</dbReference>
<dbReference type="GO" id="GO:0004016">
    <property type="term" value="F:adenylate cyclase activity"/>
    <property type="evidence" value="ECO:0007669"/>
    <property type="project" value="UniProtKB-ARBA"/>
</dbReference>
<feature type="repeat" description="TPR" evidence="1">
    <location>
        <begin position="708"/>
        <end position="741"/>
    </location>
</feature>
<evidence type="ECO:0000256" key="1">
    <source>
        <dbReference type="PROSITE-ProRule" id="PRU00339"/>
    </source>
</evidence>
<dbReference type="NCBIfam" id="TIGR00229">
    <property type="entry name" value="sensory_box"/>
    <property type="match status" value="1"/>
</dbReference>
<dbReference type="SUPFAM" id="SSF55785">
    <property type="entry name" value="PYP-like sensor domain (PAS domain)"/>
    <property type="match status" value="1"/>
</dbReference>
<reference evidence="4" key="2">
    <citation type="submission" date="2020-09" db="EMBL/GenBank/DDBJ databases">
        <authorList>
            <person name="Sun Q."/>
            <person name="Kim S."/>
        </authorList>
    </citation>
    <scope>NUCLEOTIDE SEQUENCE</scope>
    <source>
        <strain evidence="4">KCTC 32513</strain>
    </source>
</reference>
<dbReference type="Pfam" id="PF01590">
    <property type="entry name" value="GAF"/>
    <property type="match status" value="2"/>
</dbReference>
<dbReference type="SMART" id="SM00065">
    <property type="entry name" value="GAF"/>
    <property type="match status" value="2"/>
</dbReference>
<dbReference type="InterPro" id="IPR050697">
    <property type="entry name" value="Adenylyl/Guanylyl_Cyclase_3/4"/>
</dbReference>
<keyword evidence="1" id="KW-0802">TPR repeat</keyword>
<dbReference type="GO" id="GO:0006355">
    <property type="term" value="P:regulation of DNA-templated transcription"/>
    <property type="evidence" value="ECO:0007669"/>
    <property type="project" value="InterPro"/>
</dbReference>
<dbReference type="SUPFAM" id="SSF55073">
    <property type="entry name" value="Nucleotide cyclase"/>
    <property type="match status" value="1"/>
</dbReference>
<dbReference type="PROSITE" id="PS50125">
    <property type="entry name" value="GUANYLATE_CYCLASE_2"/>
    <property type="match status" value="1"/>
</dbReference>
<name>A0A8J3CUN8_9PROT</name>
<dbReference type="Gene3D" id="3.30.450.20">
    <property type="entry name" value="PAS domain"/>
    <property type="match status" value="1"/>
</dbReference>
<dbReference type="PROSITE" id="PS50005">
    <property type="entry name" value="TPR"/>
    <property type="match status" value="1"/>
</dbReference>
<dbReference type="SMART" id="SM00044">
    <property type="entry name" value="CYCc"/>
    <property type="match status" value="1"/>
</dbReference>
<dbReference type="SUPFAM" id="SSF55781">
    <property type="entry name" value="GAF domain-like"/>
    <property type="match status" value="2"/>
</dbReference>
<feature type="region of interest" description="Disordered" evidence="2">
    <location>
        <begin position="1"/>
        <end position="20"/>
    </location>
</feature>
<evidence type="ECO:0000256" key="2">
    <source>
        <dbReference type="SAM" id="MobiDB-lite"/>
    </source>
</evidence>
<dbReference type="InterPro" id="IPR029787">
    <property type="entry name" value="Nucleotide_cyclase"/>
</dbReference>
<evidence type="ECO:0000313" key="4">
    <source>
        <dbReference type="EMBL" id="GHB04627.1"/>
    </source>
</evidence>
<keyword evidence="5" id="KW-1185">Reference proteome</keyword>
<dbReference type="Pfam" id="PF00211">
    <property type="entry name" value="Guanylate_cyc"/>
    <property type="match status" value="1"/>
</dbReference>
<feature type="domain" description="Guanylate cyclase" evidence="3">
    <location>
        <begin position="515"/>
        <end position="647"/>
    </location>
</feature>
<dbReference type="InterPro" id="IPR035965">
    <property type="entry name" value="PAS-like_dom_sf"/>
</dbReference>
<dbReference type="SUPFAM" id="SSF48452">
    <property type="entry name" value="TPR-like"/>
    <property type="match status" value="1"/>
</dbReference>
<feature type="compositionally biased region" description="Polar residues" evidence="2">
    <location>
        <begin position="11"/>
        <end position="20"/>
    </location>
</feature>
<accession>A0A8J3CUN8</accession>
<evidence type="ECO:0000259" key="3">
    <source>
        <dbReference type="PROSITE" id="PS50125"/>
    </source>
</evidence>
<reference evidence="4" key="1">
    <citation type="journal article" date="2014" name="Int. J. Syst. Evol. Microbiol.">
        <title>Complete genome sequence of Corynebacterium casei LMG S-19264T (=DSM 44701T), isolated from a smear-ripened cheese.</title>
        <authorList>
            <consortium name="US DOE Joint Genome Institute (JGI-PGF)"/>
            <person name="Walter F."/>
            <person name="Albersmeier A."/>
            <person name="Kalinowski J."/>
            <person name="Ruckert C."/>
        </authorList>
    </citation>
    <scope>NUCLEOTIDE SEQUENCE</scope>
    <source>
        <strain evidence="4">KCTC 32513</strain>
    </source>
</reference>